<dbReference type="PANTHER" id="PTHR14015:SF2">
    <property type="entry name" value="OPIOID GROWTH FACTOR RECEPTOR (OGFR) CONSERVED DOMAIN-CONTAINING PROTEIN"/>
    <property type="match status" value="1"/>
</dbReference>
<sequence length="383" mass="44315">MEEVFSSRPDLKDIPLDKYDLQLFTDGSSYMDDGKKVSGYAIVTTEEVIEANPLPGHTSAQLAEILALTRALEISEGKRVNIYTDSKYAFMTVHAHGALYKERGRLSSSGQQVKYAAEITALLDAVWKPRAVSIMHCRGHQKGHDEIPKGNRRADQAAKSAAKPLLPHCQPSRVLLCKLDDHSPMPNYEFYMNWRKFEPNGEFVETVLQRWSTNFELLEENHDYIQWLFPTFEQGRNFYSTPLSPQEKSLMSNASEIQQRLRRAYKMMLNFFDVKLVGENGEDTKVTEVERAENFAERFDNLTINPHNNLRITRVLLSLGELGAEEYQAPLVKFLLKEILIERNLPRMKKSAMNFFVPVVKDVQKRQDLLYFAWRHYQPKEEF</sequence>
<dbReference type="PANTHER" id="PTHR14015">
    <property type="entry name" value="OPIOID GROWTH FACTOR RECEPTOR OGFR ZETA-TYPE OPIOID RECEPTOR"/>
    <property type="match status" value="1"/>
</dbReference>
<keyword evidence="4" id="KW-1185">Reference proteome</keyword>
<dbReference type="Ensembl" id="ENSLLET00000027702.1">
    <property type="protein sequence ID" value="ENSLLEP00000026666.1"/>
    <property type="gene ID" value="ENSLLEG00000016929.1"/>
</dbReference>
<dbReference type="GO" id="GO:0004523">
    <property type="term" value="F:RNA-DNA hybrid ribonuclease activity"/>
    <property type="evidence" value="ECO:0007669"/>
    <property type="project" value="InterPro"/>
</dbReference>
<dbReference type="CDD" id="cd09273">
    <property type="entry name" value="RNase_HI_RT_Bel"/>
    <property type="match status" value="1"/>
</dbReference>
<dbReference type="GeneTree" id="ENSGT00390000018730"/>
<dbReference type="OrthoDB" id="9030204at2759"/>
<proteinExistence type="inferred from homology"/>
<dbReference type="GO" id="GO:0140625">
    <property type="term" value="F:opioid growth factor receptor activity"/>
    <property type="evidence" value="ECO:0007669"/>
    <property type="project" value="InterPro"/>
</dbReference>
<evidence type="ECO:0000313" key="4">
    <source>
        <dbReference type="Proteomes" id="UP000694569"/>
    </source>
</evidence>
<organism evidence="3 4">
    <name type="scientific">Leptobrachium leishanense</name>
    <name type="common">Leishan spiny toad</name>
    <dbReference type="NCBI Taxonomy" id="445787"/>
    <lineage>
        <taxon>Eukaryota</taxon>
        <taxon>Metazoa</taxon>
        <taxon>Chordata</taxon>
        <taxon>Craniata</taxon>
        <taxon>Vertebrata</taxon>
        <taxon>Euteleostomi</taxon>
        <taxon>Amphibia</taxon>
        <taxon>Batrachia</taxon>
        <taxon>Anura</taxon>
        <taxon>Pelobatoidea</taxon>
        <taxon>Megophryidae</taxon>
        <taxon>Leptobrachium</taxon>
    </lineage>
</organism>
<dbReference type="InterPro" id="IPR012337">
    <property type="entry name" value="RNaseH-like_sf"/>
</dbReference>
<name>A0A8C5PR52_9ANUR</name>
<dbReference type="AlphaFoldDB" id="A0A8C5PR52"/>
<dbReference type="InterPro" id="IPR002156">
    <property type="entry name" value="RNaseH_domain"/>
</dbReference>
<dbReference type="Gene3D" id="3.30.420.10">
    <property type="entry name" value="Ribonuclease H-like superfamily/Ribonuclease H"/>
    <property type="match status" value="1"/>
</dbReference>
<dbReference type="Pfam" id="PF04664">
    <property type="entry name" value="OGFr_N"/>
    <property type="match status" value="1"/>
</dbReference>
<feature type="domain" description="RNase H type-1" evidence="2">
    <location>
        <begin position="17"/>
        <end position="163"/>
    </location>
</feature>
<accession>A0A8C5PR52</accession>
<evidence type="ECO:0000256" key="1">
    <source>
        <dbReference type="ARBA" id="ARBA00010365"/>
    </source>
</evidence>
<dbReference type="PROSITE" id="PS50879">
    <property type="entry name" value="RNASE_H_1"/>
    <property type="match status" value="1"/>
</dbReference>
<reference evidence="3" key="1">
    <citation type="submission" date="2025-08" db="UniProtKB">
        <authorList>
            <consortium name="Ensembl"/>
        </authorList>
    </citation>
    <scope>IDENTIFICATION</scope>
</reference>
<dbReference type="SUPFAM" id="SSF53098">
    <property type="entry name" value="Ribonuclease H-like"/>
    <property type="match status" value="1"/>
</dbReference>
<comment type="similarity">
    <text evidence="1">Belongs to the opioid growth factor receptor family.</text>
</comment>
<reference evidence="3" key="2">
    <citation type="submission" date="2025-09" db="UniProtKB">
        <authorList>
            <consortium name="Ensembl"/>
        </authorList>
    </citation>
    <scope>IDENTIFICATION</scope>
</reference>
<evidence type="ECO:0000259" key="2">
    <source>
        <dbReference type="PROSITE" id="PS50879"/>
    </source>
</evidence>
<protein>
    <recommendedName>
        <fullName evidence="2">RNase H type-1 domain-containing protein</fullName>
    </recommendedName>
</protein>
<dbReference type="GO" id="GO:0003676">
    <property type="term" value="F:nucleic acid binding"/>
    <property type="evidence" value="ECO:0007669"/>
    <property type="project" value="InterPro"/>
</dbReference>
<evidence type="ECO:0000313" key="3">
    <source>
        <dbReference type="Ensembl" id="ENSLLEP00000026666.1"/>
    </source>
</evidence>
<dbReference type="InterPro" id="IPR039574">
    <property type="entry name" value="OGFr"/>
</dbReference>
<dbReference type="Pfam" id="PF00075">
    <property type="entry name" value="RNase_H"/>
    <property type="match status" value="1"/>
</dbReference>
<dbReference type="InterPro" id="IPR036397">
    <property type="entry name" value="RNaseH_sf"/>
</dbReference>
<dbReference type="InterPro" id="IPR006757">
    <property type="entry name" value="OGF_rcpt"/>
</dbReference>
<dbReference type="GO" id="GO:0016020">
    <property type="term" value="C:membrane"/>
    <property type="evidence" value="ECO:0007669"/>
    <property type="project" value="InterPro"/>
</dbReference>
<dbReference type="Proteomes" id="UP000694569">
    <property type="component" value="Unplaced"/>
</dbReference>